<keyword evidence="12" id="KW-1185">Reference proteome</keyword>
<evidence type="ECO:0000259" key="10">
    <source>
        <dbReference type="Pfam" id="PF14416"/>
    </source>
</evidence>
<accession>A0AAQ3QAG4</accession>
<gene>
    <name evidence="11" type="ORF">Cni_G10607</name>
</gene>
<feature type="domain" description="Trichome birefringence-like N-terminal" evidence="10">
    <location>
        <begin position="115"/>
        <end position="168"/>
    </location>
</feature>
<comment type="similarity">
    <text evidence="2">Belongs to the PC-esterase family. TBL subfamily.</text>
</comment>
<dbReference type="AlphaFoldDB" id="A0AAQ3QAG4"/>
<feature type="transmembrane region" description="Helical" evidence="8">
    <location>
        <begin position="12"/>
        <end position="31"/>
    </location>
</feature>
<evidence type="ECO:0000256" key="2">
    <source>
        <dbReference type="ARBA" id="ARBA00007727"/>
    </source>
</evidence>
<sequence>MKFLIAKRLSSFTLWVTTLSLVVFVTLRCFVDFRSYEKIAVNLLQIQHVGYIPTQSEEGEEAKLVSKGNNTAAAAPGAPPPFAGWPVERTDLFADDEEEEEEHYMAFAVGRGKEGCDVFDGRWVYDNVSMPHYTEKECRYINPQFKCQAFGRPDRGYQHWRWQPHGCSLQRFNATLMLEKLRGKRVLFVGDSLGGSQFFSLVCLLSRAIASFRKTPKHSPSSTIFAAPEYNTTIEFYWAPFLVESNCDDPKNHRVKDRIIHLYQGSMDKHSENWKRADVLIFNTYTWWLNEENKMKTLQVSSQEGEKVIKEMQLEKAYGLVMKRMVRWLERNMDPLKNRVFFTTMSPTHFRSFEWGGVRNGNCYGQMMPIFNSTYWGSASKKSIMEVVSRALGEAKLPFTLINITQMSEYRKDAHTAIYKQQKYGLTEEQRRNPESYADCVHWCLPGLQDTWNELLFNKLFFP</sequence>
<keyword evidence="6" id="KW-0333">Golgi apparatus</keyword>
<dbReference type="Proteomes" id="UP001327560">
    <property type="component" value="Chromosome 3"/>
</dbReference>
<dbReference type="InterPro" id="IPR029962">
    <property type="entry name" value="TBL"/>
</dbReference>
<evidence type="ECO:0000259" key="9">
    <source>
        <dbReference type="Pfam" id="PF13839"/>
    </source>
</evidence>
<comment type="subcellular location">
    <subcellularLocation>
        <location evidence="1">Golgi apparatus membrane</location>
        <topology evidence="1">Single-pass type II membrane protein</topology>
    </subcellularLocation>
</comment>
<organism evidence="11 12">
    <name type="scientific">Canna indica</name>
    <name type="common">Indian-shot</name>
    <dbReference type="NCBI Taxonomy" id="4628"/>
    <lineage>
        <taxon>Eukaryota</taxon>
        <taxon>Viridiplantae</taxon>
        <taxon>Streptophyta</taxon>
        <taxon>Embryophyta</taxon>
        <taxon>Tracheophyta</taxon>
        <taxon>Spermatophyta</taxon>
        <taxon>Magnoliopsida</taxon>
        <taxon>Liliopsida</taxon>
        <taxon>Zingiberales</taxon>
        <taxon>Cannaceae</taxon>
        <taxon>Canna</taxon>
    </lineage>
</organism>
<dbReference type="InterPro" id="IPR026057">
    <property type="entry name" value="TBL_C"/>
</dbReference>
<evidence type="ECO:0000256" key="8">
    <source>
        <dbReference type="SAM" id="Phobius"/>
    </source>
</evidence>
<keyword evidence="3 8" id="KW-0812">Transmembrane</keyword>
<dbReference type="GO" id="GO:1990538">
    <property type="term" value="F:xylan O-acetyltransferase activity"/>
    <property type="evidence" value="ECO:0007669"/>
    <property type="project" value="UniProtKB-ARBA"/>
</dbReference>
<dbReference type="InterPro" id="IPR025846">
    <property type="entry name" value="TBL_N"/>
</dbReference>
<dbReference type="PANTHER" id="PTHR32285">
    <property type="entry name" value="PROTEIN TRICHOME BIREFRINGENCE-LIKE 9-RELATED"/>
    <property type="match status" value="1"/>
</dbReference>
<keyword evidence="4" id="KW-0735">Signal-anchor</keyword>
<keyword evidence="7 8" id="KW-0472">Membrane</keyword>
<name>A0AAQ3QAG4_9LILI</name>
<evidence type="ECO:0000256" key="7">
    <source>
        <dbReference type="ARBA" id="ARBA00023136"/>
    </source>
</evidence>
<keyword evidence="5 8" id="KW-1133">Transmembrane helix</keyword>
<evidence type="ECO:0000313" key="11">
    <source>
        <dbReference type="EMBL" id="WOL01888.1"/>
    </source>
</evidence>
<evidence type="ECO:0000256" key="3">
    <source>
        <dbReference type="ARBA" id="ARBA00022692"/>
    </source>
</evidence>
<feature type="domain" description="Trichome birefringence-like C-terminal" evidence="9">
    <location>
        <begin position="169"/>
        <end position="458"/>
    </location>
</feature>
<dbReference type="Pfam" id="PF13839">
    <property type="entry name" value="PC-Esterase"/>
    <property type="match status" value="1"/>
</dbReference>
<dbReference type="GO" id="GO:0000139">
    <property type="term" value="C:Golgi membrane"/>
    <property type="evidence" value="ECO:0007669"/>
    <property type="project" value="UniProtKB-SubCell"/>
</dbReference>
<evidence type="ECO:0000256" key="5">
    <source>
        <dbReference type="ARBA" id="ARBA00022989"/>
    </source>
</evidence>
<reference evidence="11 12" key="1">
    <citation type="submission" date="2023-10" db="EMBL/GenBank/DDBJ databases">
        <title>Chromosome-scale genome assembly provides insights into flower coloration mechanisms of Canna indica.</title>
        <authorList>
            <person name="Li C."/>
        </authorList>
    </citation>
    <scope>NUCLEOTIDE SEQUENCE [LARGE SCALE GENOMIC DNA]</scope>
    <source>
        <tissue evidence="11">Flower</tissue>
    </source>
</reference>
<dbReference type="PANTHER" id="PTHR32285:SF370">
    <property type="entry name" value="XYLAN O-ACETYLTRANSFERASE 9-RELATED"/>
    <property type="match status" value="1"/>
</dbReference>
<evidence type="ECO:0000256" key="1">
    <source>
        <dbReference type="ARBA" id="ARBA00004323"/>
    </source>
</evidence>
<dbReference type="EMBL" id="CP136892">
    <property type="protein sequence ID" value="WOL01888.1"/>
    <property type="molecule type" value="Genomic_DNA"/>
</dbReference>
<evidence type="ECO:0000256" key="4">
    <source>
        <dbReference type="ARBA" id="ARBA00022968"/>
    </source>
</evidence>
<protein>
    <submittedName>
        <fullName evidence="11">Protein trichome birefringence-like 33</fullName>
    </submittedName>
</protein>
<evidence type="ECO:0000313" key="12">
    <source>
        <dbReference type="Proteomes" id="UP001327560"/>
    </source>
</evidence>
<evidence type="ECO:0000256" key="6">
    <source>
        <dbReference type="ARBA" id="ARBA00023034"/>
    </source>
</evidence>
<dbReference type="Pfam" id="PF14416">
    <property type="entry name" value="PMR5N"/>
    <property type="match status" value="1"/>
</dbReference>
<proteinExistence type="inferred from homology"/>